<feature type="region of interest" description="Disordered" evidence="1">
    <location>
        <begin position="182"/>
        <end position="220"/>
    </location>
</feature>
<evidence type="ECO:0000313" key="4">
    <source>
        <dbReference type="Proteomes" id="UP000011201"/>
    </source>
</evidence>
<dbReference type="EMBL" id="ALWB01000021">
    <property type="protein sequence ID" value="ELS34027.1"/>
    <property type="molecule type" value="Genomic_DNA"/>
</dbReference>
<proteinExistence type="predicted"/>
<keyword evidence="2" id="KW-0812">Transmembrane</keyword>
<feature type="compositionally biased region" description="Polar residues" evidence="1">
    <location>
        <begin position="182"/>
        <end position="201"/>
    </location>
</feature>
<keyword evidence="4" id="KW-1185">Reference proteome</keyword>
<evidence type="ECO:0000256" key="1">
    <source>
        <dbReference type="SAM" id="MobiDB-lite"/>
    </source>
</evidence>
<sequence length="282" mass="31499">MTLSKNKTRVLPMYNISYLLLVETSIITQTDPNTWQSIAKLGECLLPEVVAVEIRNIASGKTEGNESAAKQFQKLLPKLNWETTPLTSDRSDLAIRATQNLSRKAKLMMNVARSAAGVANAHPQQCVVLISDEISLRDRIAKLEFKNLCAIPSAVARQWSRTDREPPIVQLVIKQLQEQLEQTSVQSSHQPTNSPNETSKSAYLGVDHQDTSPQSSPRTSSNFKGFNAINFIKFGLATTFLATILLFGWKLAQPQQFQQFWEKTGLPPLPKIFIQPNQPKKS</sequence>
<feature type="compositionally biased region" description="Polar residues" evidence="1">
    <location>
        <begin position="211"/>
        <end position="220"/>
    </location>
</feature>
<name>L8N1E4_9CYAN</name>
<keyword evidence="2" id="KW-1133">Transmembrane helix</keyword>
<accession>L8N1E4</accession>
<reference evidence="3 4" key="1">
    <citation type="journal article" date="2013" name="Proc. Natl. Acad. Sci. U.S.A.">
        <title>Improving the coverage of the cyanobacterial phylum using diversity-driven genome sequencing.</title>
        <authorList>
            <person name="Shih P.M."/>
            <person name="Wu D."/>
            <person name="Latifi A."/>
            <person name="Axen S.D."/>
            <person name="Fewer D.P."/>
            <person name="Talla E."/>
            <person name="Calteau A."/>
            <person name="Cai F."/>
            <person name="Tandeau de Marsac N."/>
            <person name="Rippka R."/>
            <person name="Herdman M."/>
            <person name="Sivonen K."/>
            <person name="Coursin T."/>
            <person name="Laurent T."/>
            <person name="Goodwin L."/>
            <person name="Nolan M."/>
            <person name="Davenport K.W."/>
            <person name="Han C.S."/>
            <person name="Rubin E.M."/>
            <person name="Eisen J.A."/>
            <person name="Woyke T."/>
            <person name="Gugger M."/>
            <person name="Kerfeld C.A."/>
        </authorList>
    </citation>
    <scope>NUCLEOTIDE SEQUENCE [LARGE SCALE GENOMIC DNA]</scope>
    <source>
        <strain evidence="3 4">PCC 7429</strain>
    </source>
</reference>
<evidence type="ECO:0000256" key="2">
    <source>
        <dbReference type="SAM" id="Phobius"/>
    </source>
</evidence>
<feature type="transmembrane region" description="Helical" evidence="2">
    <location>
        <begin position="228"/>
        <end position="249"/>
    </location>
</feature>
<keyword evidence="2" id="KW-0472">Membrane</keyword>
<organism evidence="3 4">
    <name type="scientific">Pseudanabaena biceps PCC 7429</name>
    <dbReference type="NCBI Taxonomy" id="927668"/>
    <lineage>
        <taxon>Bacteria</taxon>
        <taxon>Bacillati</taxon>
        <taxon>Cyanobacteriota</taxon>
        <taxon>Cyanophyceae</taxon>
        <taxon>Pseudanabaenales</taxon>
        <taxon>Pseudanabaenaceae</taxon>
        <taxon>Pseudanabaena</taxon>
    </lineage>
</organism>
<comment type="caution">
    <text evidence="3">The sequence shown here is derived from an EMBL/GenBank/DDBJ whole genome shotgun (WGS) entry which is preliminary data.</text>
</comment>
<dbReference type="Proteomes" id="UP000011201">
    <property type="component" value="Unassembled WGS sequence"/>
</dbReference>
<gene>
    <name evidence="3" type="ORF">Pse7429DRAFT_0832</name>
</gene>
<evidence type="ECO:0008006" key="5">
    <source>
        <dbReference type="Google" id="ProtNLM"/>
    </source>
</evidence>
<protein>
    <recommendedName>
        <fullName evidence="5">PIN domain-containing protein</fullName>
    </recommendedName>
</protein>
<dbReference type="AlphaFoldDB" id="L8N1E4"/>
<evidence type="ECO:0000313" key="3">
    <source>
        <dbReference type="EMBL" id="ELS34027.1"/>
    </source>
</evidence>
<dbReference type="PATRIC" id="fig|927668.3.peg.968"/>